<name>A0A850QN80_PHODD</name>
<keyword evidence="1" id="KW-0812">Transmembrane</keyword>
<reference evidence="2 3" key="1">
    <citation type="submission" date="2020-06" db="EMBL/GenBank/DDBJ databases">
        <title>Photobacterium damselae subsp. damselae comparative genomics.</title>
        <authorList>
            <person name="Osorio C.R."/>
        </authorList>
    </citation>
    <scope>NUCLEOTIDE SEQUENCE [LARGE SCALE GENOMIC DNA]</scope>
    <source>
        <strain evidence="2 3">TW250/03</strain>
    </source>
</reference>
<evidence type="ECO:0000313" key="2">
    <source>
        <dbReference type="EMBL" id="NVO99513.1"/>
    </source>
</evidence>
<sequence>MRKVIVYSLLLIIGLFSSQLLPNIFTYYNQLQPLIMISTMTALSYIMINVGREFEIDKNNLKQYRWDYIVAMTTATFPWIAVVVYFIFVLFPAELWT</sequence>
<feature type="transmembrane region" description="Helical" evidence="1">
    <location>
        <begin position="30"/>
        <end position="48"/>
    </location>
</feature>
<keyword evidence="1" id="KW-0472">Membrane</keyword>
<dbReference type="AlphaFoldDB" id="A0A850QN80"/>
<gene>
    <name evidence="2" type="ORF">HWA77_04740</name>
</gene>
<feature type="non-terminal residue" evidence="2">
    <location>
        <position position="97"/>
    </location>
</feature>
<comment type="caution">
    <text evidence="2">The sequence shown here is derived from an EMBL/GenBank/DDBJ whole genome shotgun (WGS) entry which is preliminary data.</text>
</comment>
<accession>A0A850QN80</accession>
<keyword evidence="1" id="KW-1133">Transmembrane helix</keyword>
<protein>
    <submittedName>
        <fullName evidence="2">Sodium:proton antiporter</fullName>
    </submittedName>
</protein>
<organism evidence="2 3">
    <name type="scientific">Photobacterium damselae subsp. damselae</name>
    <name type="common">Listonella damsela</name>
    <dbReference type="NCBI Taxonomy" id="85581"/>
    <lineage>
        <taxon>Bacteria</taxon>
        <taxon>Pseudomonadati</taxon>
        <taxon>Pseudomonadota</taxon>
        <taxon>Gammaproteobacteria</taxon>
        <taxon>Vibrionales</taxon>
        <taxon>Vibrionaceae</taxon>
        <taxon>Photobacterium</taxon>
    </lineage>
</organism>
<evidence type="ECO:0000313" key="3">
    <source>
        <dbReference type="Proteomes" id="UP000533429"/>
    </source>
</evidence>
<dbReference type="Proteomes" id="UP000533429">
    <property type="component" value="Unassembled WGS sequence"/>
</dbReference>
<proteinExistence type="predicted"/>
<feature type="transmembrane region" description="Helical" evidence="1">
    <location>
        <begin position="68"/>
        <end position="91"/>
    </location>
</feature>
<evidence type="ECO:0000256" key="1">
    <source>
        <dbReference type="SAM" id="Phobius"/>
    </source>
</evidence>
<dbReference type="EMBL" id="JABXOR010000294">
    <property type="protein sequence ID" value="NVO99513.1"/>
    <property type="molecule type" value="Genomic_DNA"/>
</dbReference>